<feature type="compositionally biased region" description="Basic and acidic residues" evidence="1">
    <location>
        <begin position="91"/>
        <end position="104"/>
    </location>
</feature>
<reference evidence="2" key="2">
    <citation type="journal article" date="2018" name="J. Biosci. Bioeng.">
        <title>Isolation of two plasmids, pRET1100 and pRET1200, from Rhodococcus erythropolis IAM1400 and construction of a Rhodococcus-Escherichia coli shuttle vector.</title>
        <authorList>
            <person name="Yamamura E.-T."/>
        </authorList>
    </citation>
    <scope>NUCLEOTIDE SEQUENCE</scope>
    <source>
        <strain evidence="2">IAM 1400</strain>
        <plasmid evidence="2">pRET1100</plasmid>
    </source>
</reference>
<feature type="compositionally biased region" description="Low complexity" evidence="1">
    <location>
        <begin position="130"/>
        <end position="139"/>
    </location>
</feature>
<reference evidence="2" key="1">
    <citation type="journal article" date="2018" name="Biosci. Biotechnol. Biochem.">
        <title>Construction of Rhodococcus expression vectors and expression of the aminoalcohol dehydrogenase gene in Rhodococcus erythropolis.</title>
        <authorList>
            <person name="Yamamura E.-T."/>
        </authorList>
    </citation>
    <scope>NUCLEOTIDE SEQUENCE</scope>
    <source>
        <strain evidence="2">IAM 1400</strain>
        <plasmid evidence="2">pRET1100</plasmid>
    </source>
</reference>
<proteinExistence type="predicted"/>
<accession>A0A2Z5TTD4</accession>
<dbReference type="EMBL" id="LC331663">
    <property type="protein sequence ID" value="BBA94284.1"/>
    <property type="molecule type" value="Genomic_DNA"/>
</dbReference>
<protein>
    <submittedName>
        <fullName evidence="2">Uncharacterized protein</fullName>
    </submittedName>
</protein>
<evidence type="ECO:0000256" key="1">
    <source>
        <dbReference type="SAM" id="MobiDB-lite"/>
    </source>
</evidence>
<organism evidence="2">
    <name type="scientific">Rhodococcus erythropolis</name>
    <name type="common">Arthrobacter picolinophilus</name>
    <dbReference type="NCBI Taxonomy" id="1833"/>
    <lineage>
        <taxon>Bacteria</taxon>
        <taxon>Bacillati</taxon>
        <taxon>Actinomycetota</taxon>
        <taxon>Actinomycetes</taxon>
        <taxon>Mycobacteriales</taxon>
        <taxon>Nocardiaceae</taxon>
        <taxon>Rhodococcus</taxon>
        <taxon>Rhodococcus erythropolis group</taxon>
    </lineage>
</organism>
<keyword evidence="2" id="KW-0614">Plasmid</keyword>
<dbReference type="AlphaFoldDB" id="A0A2Z5TTD4"/>
<sequence>MPLIECVVHRVGRNPHSFQRHRRLPGVIRPARCHPRNPVAGNDRDGNRAFFAHRGLDALIRIRTSSDRREIQTAADLFLCVRRRAGVVEKQASDQDKSHHDQLGTKKRSEKHHETPSGTTICLAGKTSQRRTSGSSTGSVHHQFFAETQTGIREVQPCGLSPS</sequence>
<name>A0A2Z5TTD4_RHOER</name>
<evidence type="ECO:0000313" key="2">
    <source>
        <dbReference type="EMBL" id="BBA94284.1"/>
    </source>
</evidence>
<feature type="region of interest" description="Disordered" evidence="1">
    <location>
        <begin position="89"/>
        <end position="139"/>
    </location>
</feature>
<geneLocation type="plasmid" evidence="2">
    <name>pRET1100</name>
</geneLocation>